<dbReference type="Pfam" id="PF03184">
    <property type="entry name" value="DDE_1"/>
    <property type="match status" value="1"/>
</dbReference>
<sequence>MLPYQIQGLDPENIFTCGETALFYKGLPDRCYVDGTVCFGSHHNMDFTENKFTILFCCSASGEKLKPLIVGKDQLPQSLNNCNAKDIPVQWSQQKNSCMTANIFANWLRDLDKHLEEQDRHIALFMEMIPGHLANVVLKNISIKYYLDNSGTFLQPLQQGIITNFKAHYRKRFLQAVLARQESNEDTRAILEDISDLDAVFWIKQSWNNVQKTTVASCFEAVGFVAETSEDELEDNNPTDLIELVEETGVSFRFMPMFTEIYLQFDSQIPCHAYETEDWESQLIQEAMVANGNVKTEAEDTSYEIQNQKNLLQSNEASSSQSQQQSSVTLPQVTQADALASLQKLKLFVKGNCGLLDKIYNIEKAVLEHITQKRKQSKPRFRKPVMFGSPKDNSSESCN</sequence>
<dbReference type="OrthoDB" id="9909311at2759"/>
<name>V4BTY6_LOTGI</name>
<organism evidence="3 4">
    <name type="scientific">Lottia gigantea</name>
    <name type="common">Giant owl limpet</name>
    <dbReference type="NCBI Taxonomy" id="225164"/>
    <lineage>
        <taxon>Eukaryota</taxon>
        <taxon>Metazoa</taxon>
        <taxon>Spiralia</taxon>
        <taxon>Lophotrochozoa</taxon>
        <taxon>Mollusca</taxon>
        <taxon>Gastropoda</taxon>
        <taxon>Patellogastropoda</taxon>
        <taxon>Lottioidea</taxon>
        <taxon>Lottiidae</taxon>
        <taxon>Lottia</taxon>
    </lineage>
</organism>
<feature type="region of interest" description="Disordered" evidence="1">
    <location>
        <begin position="374"/>
        <end position="399"/>
    </location>
</feature>
<proteinExistence type="predicted"/>
<dbReference type="PANTHER" id="PTHR19303:SF73">
    <property type="entry name" value="PROTEIN PDC2"/>
    <property type="match status" value="1"/>
</dbReference>
<accession>V4BTY6</accession>
<dbReference type="OMA" id="ECTANCF"/>
<keyword evidence="4" id="KW-1185">Reference proteome</keyword>
<dbReference type="InterPro" id="IPR050863">
    <property type="entry name" value="CenT-Element_Derived"/>
</dbReference>
<dbReference type="AlphaFoldDB" id="V4BTY6"/>
<dbReference type="CTD" id="20246674"/>
<dbReference type="HOGENOM" id="CLU_691314_0_0_1"/>
<gene>
    <name evidence="3" type="ORF">LOTGIDRAFT_216956</name>
</gene>
<feature type="domain" description="DDE-1" evidence="2">
    <location>
        <begin position="50"/>
        <end position="219"/>
    </location>
</feature>
<dbReference type="KEGG" id="lgi:LOTGIDRAFT_216956"/>
<feature type="compositionally biased region" description="Basic residues" evidence="1">
    <location>
        <begin position="374"/>
        <end position="383"/>
    </location>
</feature>
<dbReference type="InterPro" id="IPR004875">
    <property type="entry name" value="DDE_SF_endonuclease_dom"/>
</dbReference>
<dbReference type="EMBL" id="KB202094">
    <property type="protein sequence ID" value="ESO92429.1"/>
    <property type="molecule type" value="Genomic_DNA"/>
</dbReference>
<dbReference type="GeneID" id="20246674"/>
<dbReference type="RefSeq" id="XP_009056984.1">
    <property type="nucleotide sequence ID" value="XM_009058736.1"/>
</dbReference>
<dbReference type="GO" id="GO:0003677">
    <property type="term" value="F:DNA binding"/>
    <property type="evidence" value="ECO:0007669"/>
    <property type="project" value="TreeGrafter"/>
</dbReference>
<dbReference type="Proteomes" id="UP000030746">
    <property type="component" value="Unassembled WGS sequence"/>
</dbReference>
<evidence type="ECO:0000313" key="4">
    <source>
        <dbReference type="Proteomes" id="UP000030746"/>
    </source>
</evidence>
<evidence type="ECO:0000313" key="3">
    <source>
        <dbReference type="EMBL" id="ESO92429.1"/>
    </source>
</evidence>
<evidence type="ECO:0000256" key="1">
    <source>
        <dbReference type="SAM" id="MobiDB-lite"/>
    </source>
</evidence>
<dbReference type="PANTHER" id="PTHR19303">
    <property type="entry name" value="TRANSPOSON"/>
    <property type="match status" value="1"/>
</dbReference>
<dbReference type="STRING" id="225164.V4BTY6"/>
<evidence type="ECO:0000259" key="2">
    <source>
        <dbReference type="Pfam" id="PF03184"/>
    </source>
</evidence>
<reference evidence="3 4" key="1">
    <citation type="journal article" date="2013" name="Nature">
        <title>Insights into bilaterian evolution from three spiralian genomes.</title>
        <authorList>
            <person name="Simakov O."/>
            <person name="Marletaz F."/>
            <person name="Cho S.J."/>
            <person name="Edsinger-Gonzales E."/>
            <person name="Havlak P."/>
            <person name="Hellsten U."/>
            <person name="Kuo D.H."/>
            <person name="Larsson T."/>
            <person name="Lv J."/>
            <person name="Arendt D."/>
            <person name="Savage R."/>
            <person name="Osoegawa K."/>
            <person name="de Jong P."/>
            <person name="Grimwood J."/>
            <person name="Chapman J.A."/>
            <person name="Shapiro H."/>
            <person name="Aerts A."/>
            <person name="Otillar R.P."/>
            <person name="Terry A.Y."/>
            <person name="Boore J.L."/>
            <person name="Grigoriev I.V."/>
            <person name="Lindberg D.R."/>
            <person name="Seaver E.C."/>
            <person name="Weisblat D.A."/>
            <person name="Putnam N.H."/>
            <person name="Rokhsar D.S."/>
        </authorList>
    </citation>
    <scope>NUCLEOTIDE SEQUENCE [LARGE SCALE GENOMIC DNA]</scope>
</reference>
<dbReference type="GO" id="GO:0005634">
    <property type="term" value="C:nucleus"/>
    <property type="evidence" value="ECO:0007669"/>
    <property type="project" value="TreeGrafter"/>
</dbReference>
<protein>
    <recommendedName>
        <fullName evidence="2">DDE-1 domain-containing protein</fullName>
    </recommendedName>
</protein>